<accession>A0AAD4DFD7</accession>
<dbReference type="Proteomes" id="UP001194580">
    <property type="component" value="Unassembled WGS sequence"/>
</dbReference>
<evidence type="ECO:0000313" key="1">
    <source>
        <dbReference type="EMBL" id="KAG0276344.1"/>
    </source>
</evidence>
<dbReference type="SUPFAM" id="SSF52047">
    <property type="entry name" value="RNI-like"/>
    <property type="match status" value="1"/>
</dbReference>
<dbReference type="Gene3D" id="3.80.10.10">
    <property type="entry name" value="Ribonuclease Inhibitor"/>
    <property type="match status" value="1"/>
</dbReference>
<organism evidence="1 2">
    <name type="scientific">Linnemannia exigua</name>
    <dbReference type="NCBI Taxonomy" id="604196"/>
    <lineage>
        <taxon>Eukaryota</taxon>
        <taxon>Fungi</taxon>
        <taxon>Fungi incertae sedis</taxon>
        <taxon>Mucoromycota</taxon>
        <taxon>Mortierellomycotina</taxon>
        <taxon>Mortierellomycetes</taxon>
        <taxon>Mortierellales</taxon>
        <taxon>Mortierellaceae</taxon>
        <taxon>Linnemannia</taxon>
    </lineage>
</organism>
<evidence type="ECO:0000313" key="2">
    <source>
        <dbReference type="Proteomes" id="UP001194580"/>
    </source>
</evidence>
<protein>
    <submittedName>
        <fullName evidence="1">Uncharacterized protein</fullName>
    </submittedName>
</protein>
<name>A0AAD4DFD7_9FUNG</name>
<sequence>MGPAANRFFGIVELVAHLIQFLDNNGISRLMQTNRHLNALCSPALYCNVKSAFKLRKPHNVFSSAESAKALARNVHLVRQLCLEPPEIVYYANCIMAFQDELLHQPTDTPTEDIPQQPSSQLQQQQQRPLWLAPLDPYTCAVLAIPPMTLLTKLRFRVDYSKSYRYCPYLLPSFRDPKATLTYVCWIMTFNSHLQDLTLDSLIIKDQRDVRLLTTSIFRLKSLQRLSIVLCQKVYWEKPCDLASTIFFCCPPSLQSFEIRLVEVTIQWYREMSGEYLAKEPGQLQLWETDDAECGLPTTTPRRQEPLMHLTRMDHSDVADEGVSESDVRSMLAHCPNLTSISIPNLTDVKNIHCLARDIAQFCPKLSSLDHENYGDVTRGLVLHILEALPPQQVKMVICTSYDTFKVLGLDNAGWLFRQHSRTLQSIVFSGCQNIDTKTIQVVLVECEALEQLLVDWETDKTRHELCIDLEKAVEFPWVCTRIQELGLTIAIPDEPLHRRADDGVPYYERPAPTALSTAEKEQFKSLEALYRQLGELKELRALDLRAIFFDPQDRRPVSENYEANTFPGMLSLGCKETGRIGYLSHLSGLTKLKKFLGSTSVMTRETKVTFGEEEAIWMARHWSALEKV</sequence>
<keyword evidence="2" id="KW-1185">Reference proteome</keyword>
<proteinExistence type="predicted"/>
<dbReference type="InterPro" id="IPR032675">
    <property type="entry name" value="LRR_dom_sf"/>
</dbReference>
<dbReference type="EMBL" id="JAAAIL010000381">
    <property type="protein sequence ID" value="KAG0276344.1"/>
    <property type="molecule type" value="Genomic_DNA"/>
</dbReference>
<gene>
    <name evidence="1" type="ORF">BGZ95_007671</name>
</gene>
<comment type="caution">
    <text evidence="1">The sequence shown here is derived from an EMBL/GenBank/DDBJ whole genome shotgun (WGS) entry which is preliminary data.</text>
</comment>
<reference evidence="1" key="1">
    <citation type="journal article" date="2020" name="Fungal Divers.">
        <title>Resolving the Mortierellaceae phylogeny through synthesis of multi-gene phylogenetics and phylogenomics.</title>
        <authorList>
            <person name="Vandepol N."/>
            <person name="Liber J."/>
            <person name="Desiro A."/>
            <person name="Na H."/>
            <person name="Kennedy M."/>
            <person name="Barry K."/>
            <person name="Grigoriev I.V."/>
            <person name="Miller A.N."/>
            <person name="O'Donnell K."/>
            <person name="Stajich J.E."/>
            <person name="Bonito G."/>
        </authorList>
    </citation>
    <scope>NUCLEOTIDE SEQUENCE</scope>
    <source>
        <strain evidence="1">NRRL 28262</strain>
    </source>
</reference>
<dbReference type="AlphaFoldDB" id="A0AAD4DFD7"/>